<dbReference type="PANTHER" id="PTHR13647:SF4">
    <property type="entry name" value="INSULIN-LIKE PEPTIDE 1-RELATED"/>
    <property type="match status" value="1"/>
</dbReference>
<dbReference type="InterPro" id="IPR036438">
    <property type="entry name" value="Insulin-like_sf"/>
</dbReference>
<dbReference type="InterPro" id="IPR022352">
    <property type="entry name" value="Ins/IGF/rlx"/>
</dbReference>
<evidence type="ECO:0000256" key="1">
    <source>
        <dbReference type="ARBA" id="ARBA00009034"/>
    </source>
</evidence>
<keyword evidence="6" id="KW-0964">Secreted</keyword>
<dbReference type="GO" id="GO:0005576">
    <property type="term" value="C:extracellular region"/>
    <property type="evidence" value="ECO:0007669"/>
    <property type="project" value="UniProtKB-SubCell"/>
</dbReference>
<dbReference type="InterPro" id="IPR016179">
    <property type="entry name" value="Insulin-like"/>
</dbReference>
<evidence type="ECO:0000256" key="3">
    <source>
        <dbReference type="ARBA" id="ARBA00022685"/>
    </source>
</evidence>
<keyword evidence="3" id="KW-0165">Cleavage on pair of basic residues</keyword>
<feature type="domain" description="Insulin-like" evidence="8">
    <location>
        <begin position="32"/>
        <end position="130"/>
    </location>
</feature>
<dbReference type="Pfam" id="PF00049">
    <property type="entry name" value="Insulin"/>
    <property type="match status" value="1"/>
</dbReference>
<comment type="subcellular location">
    <subcellularLocation>
        <location evidence="6">Secreted</location>
    </subcellularLocation>
</comment>
<dbReference type="AlphaFoldDB" id="A0A914WVN0"/>
<keyword evidence="9" id="KW-1185">Reference proteome</keyword>
<feature type="chain" id="PRO_5036803237" evidence="7">
    <location>
        <begin position="24"/>
        <end position="134"/>
    </location>
</feature>
<name>A0A914WVN0_9BILA</name>
<dbReference type="GO" id="GO:0005179">
    <property type="term" value="F:hormone activity"/>
    <property type="evidence" value="ECO:0007669"/>
    <property type="project" value="InterPro"/>
</dbReference>
<keyword evidence="4 7" id="KW-0732">Signal</keyword>
<dbReference type="PRINTS" id="PR00276">
    <property type="entry name" value="INSULINFAMLY"/>
</dbReference>
<dbReference type="WBParaSite" id="PSAMB.scaffold543size47678.g6694.t1">
    <property type="protein sequence ID" value="PSAMB.scaffold543size47678.g6694.t1"/>
    <property type="gene ID" value="PSAMB.scaffold543size47678.g6694"/>
</dbReference>
<evidence type="ECO:0000313" key="10">
    <source>
        <dbReference type="WBParaSite" id="PSAMB.scaffold543size47678.g6694.t1"/>
    </source>
</evidence>
<dbReference type="PANTHER" id="PTHR13647">
    <property type="entry name" value="INSULIN-LIKE PEPTIDE 2-RELATED"/>
    <property type="match status" value="1"/>
</dbReference>
<dbReference type="Proteomes" id="UP000887566">
    <property type="component" value="Unplaced"/>
</dbReference>
<proteinExistence type="inferred from homology"/>
<feature type="signal peptide" evidence="7">
    <location>
        <begin position="1"/>
        <end position="23"/>
    </location>
</feature>
<accession>A0A914WVN0</accession>
<comment type="subunit">
    <text evidence="2">Heterodimer of a B chain and an A chain linked by two disulfide bonds.</text>
</comment>
<protein>
    <submittedName>
        <fullName evidence="10">Insulin-like domain-containing protein</fullName>
    </submittedName>
</protein>
<dbReference type="SUPFAM" id="SSF56994">
    <property type="entry name" value="Insulin-like"/>
    <property type="match status" value="1"/>
</dbReference>
<dbReference type="PROSITE" id="PS00262">
    <property type="entry name" value="INSULIN"/>
    <property type="match status" value="1"/>
</dbReference>
<keyword evidence="5" id="KW-1015">Disulfide bond</keyword>
<evidence type="ECO:0000256" key="2">
    <source>
        <dbReference type="ARBA" id="ARBA00011207"/>
    </source>
</evidence>
<comment type="similarity">
    <text evidence="1 6">Belongs to the insulin family.</text>
</comment>
<dbReference type="SMART" id="SM00078">
    <property type="entry name" value="IlGF"/>
    <property type="match status" value="1"/>
</dbReference>
<organism evidence="9 10">
    <name type="scientific">Plectus sambesii</name>
    <dbReference type="NCBI Taxonomy" id="2011161"/>
    <lineage>
        <taxon>Eukaryota</taxon>
        <taxon>Metazoa</taxon>
        <taxon>Ecdysozoa</taxon>
        <taxon>Nematoda</taxon>
        <taxon>Chromadorea</taxon>
        <taxon>Plectida</taxon>
        <taxon>Plectina</taxon>
        <taxon>Plectoidea</taxon>
        <taxon>Plectidae</taxon>
        <taxon>Plectus</taxon>
    </lineage>
</organism>
<evidence type="ECO:0000256" key="7">
    <source>
        <dbReference type="SAM" id="SignalP"/>
    </source>
</evidence>
<sequence length="134" mass="14714">MTPTGRLLAVLAVGLVAVTFCSAATIPPLAKRKLCGSKLIELVGKLCNGCVKGPGNTVMTKLQKKQLSFEEQMLTSMRHLPWDELIEYDSAGERLQQPSRQSSEPLRVKRGIVEECCHKSCPMSTLKEYCADSC</sequence>
<evidence type="ECO:0000313" key="9">
    <source>
        <dbReference type="Proteomes" id="UP000887566"/>
    </source>
</evidence>
<evidence type="ECO:0000259" key="8">
    <source>
        <dbReference type="SMART" id="SM00078"/>
    </source>
</evidence>
<evidence type="ECO:0000256" key="4">
    <source>
        <dbReference type="ARBA" id="ARBA00022729"/>
    </source>
</evidence>
<reference evidence="10" key="1">
    <citation type="submission" date="2022-11" db="UniProtKB">
        <authorList>
            <consortium name="WormBaseParasite"/>
        </authorList>
    </citation>
    <scope>IDENTIFICATION</scope>
</reference>
<dbReference type="Gene3D" id="1.10.100.10">
    <property type="entry name" value="Insulin-like"/>
    <property type="match status" value="1"/>
</dbReference>
<dbReference type="InterPro" id="IPR022353">
    <property type="entry name" value="Insulin_CS"/>
</dbReference>
<evidence type="ECO:0000256" key="5">
    <source>
        <dbReference type="ARBA" id="ARBA00023157"/>
    </source>
</evidence>
<evidence type="ECO:0000256" key="6">
    <source>
        <dbReference type="RuleBase" id="RU000406"/>
    </source>
</evidence>